<accession>A0A7R9EHG7</accession>
<evidence type="ECO:0000313" key="1">
    <source>
        <dbReference type="EMBL" id="CAD7433273.1"/>
    </source>
</evidence>
<gene>
    <name evidence="1" type="ORF">TMSB3V08_LOCUS9954</name>
</gene>
<dbReference type="AlphaFoldDB" id="A0A7R9EHG7"/>
<organism evidence="1">
    <name type="scientific">Timema monikensis</name>
    <dbReference type="NCBI Taxonomy" id="170555"/>
    <lineage>
        <taxon>Eukaryota</taxon>
        <taxon>Metazoa</taxon>
        <taxon>Ecdysozoa</taxon>
        <taxon>Arthropoda</taxon>
        <taxon>Hexapoda</taxon>
        <taxon>Insecta</taxon>
        <taxon>Pterygota</taxon>
        <taxon>Neoptera</taxon>
        <taxon>Polyneoptera</taxon>
        <taxon>Phasmatodea</taxon>
        <taxon>Timematodea</taxon>
        <taxon>Timematoidea</taxon>
        <taxon>Timematidae</taxon>
        <taxon>Timema</taxon>
    </lineage>
</organism>
<dbReference type="SUPFAM" id="SSF47072">
    <property type="entry name" value="Cysteine alpha-hairpin motif"/>
    <property type="match status" value="1"/>
</dbReference>
<proteinExistence type="predicted"/>
<dbReference type="EMBL" id="OB796287">
    <property type="protein sequence ID" value="CAD7433273.1"/>
    <property type="molecule type" value="Genomic_DNA"/>
</dbReference>
<dbReference type="InterPro" id="IPR009069">
    <property type="entry name" value="Cys_alpha_HP_mot_SF"/>
</dbReference>
<protein>
    <submittedName>
        <fullName evidence="1">Uncharacterized protein</fullName>
    </submittedName>
</protein>
<sequence>MLKVNIFGKSEDEEDEIGSVLSRVKYSDVYTDSYDNDKVSSHGIEMDVEVYLHLCGGIESKPQFLSTPNRDSNHNVHIIGSLVYRESSALDYAATKAGVCEMGNRNVSASPAPPEAPASGEVKKLKACCACPETKRARDEWLAFCCIPGYTGLSGNKLADQAAKVVLVHLPPETLPALIEEWLGDDAWVSQW</sequence>
<dbReference type="Gene3D" id="1.10.287.1130">
    <property type="entry name" value="CytochromE C oxidase copper chaperone"/>
    <property type="match status" value="1"/>
</dbReference>
<name>A0A7R9EHG7_9NEOP</name>
<reference evidence="1" key="1">
    <citation type="submission" date="2020-11" db="EMBL/GenBank/DDBJ databases">
        <authorList>
            <person name="Tran Van P."/>
        </authorList>
    </citation>
    <scope>NUCLEOTIDE SEQUENCE</scope>
</reference>